<dbReference type="InterPro" id="IPR000010">
    <property type="entry name" value="Cystatin_dom"/>
</dbReference>
<dbReference type="Proteomes" id="UP001180020">
    <property type="component" value="Unassembled WGS sequence"/>
</dbReference>
<accession>A0AAV9CXD2</accession>
<dbReference type="PANTHER" id="PTHR47373">
    <property type="entry name" value="CYSTEINE PROTEINASE INHIBITOR 2"/>
    <property type="match status" value="1"/>
</dbReference>
<comment type="similarity">
    <text evidence="1">Belongs to the cystatin family. Phytocystatin subfamily.</text>
</comment>
<evidence type="ECO:0000313" key="7">
    <source>
        <dbReference type="Proteomes" id="UP001180020"/>
    </source>
</evidence>
<reference evidence="6" key="2">
    <citation type="submission" date="2023-06" db="EMBL/GenBank/DDBJ databases">
        <authorList>
            <person name="Ma L."/>
            <person name="Liu K.-W."/>
            <person name="Li Z."/>
            <person name="Hsiao Y.-Y."/>
            <person name="Qi Y."/>
            <person name="Fu T."/>
            <person name="Tang G."/>
            <person name="Zhang D."/>
            <person name="Sun W.-H."/>
            <person name="Liu D.-K."/>
            <person name="Li Y."/>
            <person name="Chen G.-Z."/>
            <person name="Liu X.-D."/>
            <person name="Liao X.-Y."/>
            <person name="Jiang Y.-T."/>
            <person name="Yu X."/>
            <person name="Hao Y."/>
            <person name="Huang J."/>
            <person name="Zhao X.-W."/>
            <person name="Ke S."/>
            <person name="Chen Y.-Y."/>
            <person name="Wu W.-L."/>
            <person name="Hsu J.-L."/>
            <person name="Lin Y.-F."/>
            <person name="Huang M.-D."/>
            <person name="Li C.-Y."/>
            <person name="Huang L."/>
            <person name="Wang Z.-W."/>
            <person name="Zhao X."/>
            <person name="Zhong W.-Y."/>
            <person name="Peng D.-H."/>
            <person name="Ahmad S."/>
            <person name="Lan S."/>
            <person name="Zhang J.-S."/>
            <person name="Tsai W.-C."/>
            <person name="Van De Peer Y."/>
            <person name="Liu Z.-J."/>
        </authorList>
    </citation>
    <scope>NUCLEOTIDE SEQUENCE</scope>
    <source>
        <strain evidence="6">CP</strain>
        <tissue evidence="6">Leaves</tissue>
    </source>
</reference>
<dbReference type="PROSITE" id="PS00287">
    <property type="entry name" value="CYSTATIN"/>
    <property type="match status" value="1"/>
</dbReference>
<dbReference type="SMART" id="SM00043">
    <property type="entry name" value="CY"/>
    <property type="match status" value="1"/>
</dbReference>
<dbReference type="InterPro" id="IPR046350">
    <property type="entry name" value="Cystatin_sf"/>
</dbReference>
<evidence type="ECO:0000256" key="4">
    <source>
        <dbReference type="SAM" id="SignalP"/>
    </source>
</evidence>
<keyword evidence="7" id="KW-1185">Reference proteome</keyword>
<keyword evidence="2" id="KW-0646">Protease inhibitor</keyword>
<evidence type="ECO:0000256" key="3">
    <source>
        <dbReference type="ARBA" id="ARBA00022704"/>
    </source>
</evidence>
<feature type="domain" description="Cystatin" evidence="5">
    <location>
        <begin position="33"/>
        <end position="126"/>
    </location>
</feature>
<keyword evidence="3" id="KW-0789">Thiol protease inhibitor</keyword>
<dbReference type="GO" id="GO:0004869">
    <property type="term" value="F:cysteine-type endopeptidase inhibitor activity"/>
    <property type="evidence" value="ECO:0007669"/>
    <property type="project" value="UniProtKB-KW"/>
</dbReference>
<dbReference type="EMBL" id="JAUJYO010000016">
    <property type="protein sequence ID" value="KAK1293908.1"/>
    <property type="molecule type" value="Genomic_DNA"/>
</dbReference>
<feature type="signal peptide" evidence="4">
    <location>
        <begin position="1"/>
        <end position="24"/>
    </location>
</feature>
<sequence>MANPNPRILLCTLTLSILFAIAASSSTVRLGGGRVGGRTDVTDVKHNKEIQDLGRFSVTEYNANLAGRGLRVSFVEVVAAQRQVVSGVKYYLTVVATEGSVSKRFQAVVVVKAWLKSKELVSFDPME</sequence>
<proteinExistence type="inferred from homology"/>
<protein>
    <submittedName>
        <fullName evidence="6">Cysteine proteinase inhibitor 5</fullName>
    </submittedName>
</protein>
<comment type="caution">
    <text evidence="6">The sequence shown here is derived from an EMBL/GenBank/DDBJ whole genome shotgun (WGS) entry which is preliminary data.</text>
</comment>
<evidence type="ECO:0000259" key="5">
    <source>
        <dbReference type="SMART" id="SM00043"/>
    </source>
</evidence>
<organism evidence="6 7">
    <name type="scientific">Acorus calamus</name>
    <name type="common">Sweet flag</name>
    <dbReference type="NCBI Taxonomy" id="4465"/>
    <lineage>
        <taxon>Eukaryota</taxon>
        <taxon>Viridiplantae</taxon>
        <taxon>Streptophyta</taxon>
        <taxon>Embryophyta</taxon>
        <taxon>Tracheophyta</taxon>
        <taxon>Spermatophyta</taxon>
        <taxon>Magnoliopsida</taxon>
        <taxon>Liliopsida</taxon>
        <taxon>Acoraceae</taxon>
        <taxon>Acorus</taxon>
    </lineage>
</organism>
<name>A0AAV9CXD2_ACOCL</name>
<dbReference type="InterPro" id="IPR018073">
    <property type="entry name" value="Prot_inh_cystat_CS"/>
</dbReference>
<reference evidence="6" key="1">
    <citation type="journal article" date="2023" name="Nat. Commun.">
        <title>Diploid and tetraploid genomes of Acorus and the evolution of monocots.</title>
        <authorList>
            <person name="Ma L."/>
            <person name="Liu K.W."/>
            <person name="Li Z."/>
            <person name="Hsiao Y.Y."/>
            <person name="Qi Y."/>
            <person name="Fu T."/>
            <person name="Tang G.D."/>
            <person name="Zhang D."/>
            <person name="Sun W.H."/>
            <person name="Liu D.K."/>
            <person name="Li Y."/>
            <person name="Chen G.Z."/>
            <person name="Liu X.D."/>
            <person name="Liao X.Y."/>
            <person name="Jiang Y.T."/>
            <person name="Yu X."/>
            <person name="Hao Y."/>
            <person name="Huang J."/>
            <person name="Zhao X.W."/>
            <person name="Ke S."/>
            <person name="Chen Y.Y."/>
            <person name="Wu W.L."/>
            <person name="Hsu J.L."/>
            <person name="Lin Y.F."/>
            <person name="Huang M.D."/>
            <person name="Li C.Y."/>
            <person name="Huang L."/>
            <person name="Wang Z.W."/>
            <person name="Zhao X."/>
            <person name="Zhong W.Y."/>
            <person name="Peng D.H."/>
            <person name="Ahmad S."/>
            <person name="Lan S."/>
            <person name="Zhang J.S."/>
            <person name="Tsai W.C."/>
            <person name="Van de Peer Y."/>
            <person name="Liu Z.J."/>
        </authorList>
    </citation>
    <scope>NUCLEOTIDE SEQUENCE</scope>
    <source>
        <strain evidence="6">CP</strain>
    </source>
</reference>
<dbReference type="AlphaFoldDB" id="A0AAV9CXD2"/>
<feature type="chain" id="PRO_5043720653" evidence="4">
    <location>
        <begin position="25"/>
        <end position="127"/>
    </location>
</feature>
<evidence type="ECO:0000256" key="2">
    <source>
        <dbReference type="ARBA" id="ARBA00022690"/>
    </source>
</evidence>
<dbReference type="SUPFAM" id="SSF54403">
    <property type="entry name" value="Cystatin/monellin"/>
    <property type="match status" value="1"/>
</dbReference>
<evidence type="ECO:0000256" key="1">
    <source>
        <dbReference type="ARBA" id="ARBA00007233"/>
    </source>
</evidence>
<gene>
    <name evidence="6" type="ORF">QJS10_CPA16g00509</name>
</gene>
<keyword evidence="4" id="KW-0732">Signal</keyword>
<dbReference type="Pfam" id="PF16845">
    <property type="entry name" value="SQAPI"/>
    <property type="match status" value="1"/>
</dbReference>
<dbReference type="CDD" id="cd00042">
    <property type="entry name" value="CY"/>
    <property type="match status" value="1"/>
</dbReference>
<dbReference type="Gene3D" id="3.10.450.10">
    <property type="match status" value="1"/>
</dbReference>
<evidence type="ECO:0000313" key="6">
    <source>
        <dbReference type="EMBL" id="KAK1293908.1"/>
    </source>
</evidence>
<dbReference type="PANTHER" id="PTHR47373:SF1">
    <property type="entry name" value="CYSTEINE PROTEINASE INHIBITOR 2"/>
    <property type="match status" value="1"/>
</dbReference>